<accession>A0A6G9YRT5</accession>
<reference evidence="11 12" key="1">
    <citation type="journal article" date="2019" name="ACS Chem. Biol.">
        <title>Identification and Mobilization of a Cryptic Antibiotic Biosynthesis Gene Locus from a Human-Pathogenic Nocardia Isolate.</title>
        <authorList>
            <person name="Herisse M."/>
            <person name="Ishida K."/>
            <person name="Porter J.L."/>
            <person name="Howden B."/>
            <person name="Hertweck C."/>
            <person name="Stinear T.P."/>
            <person name="Pidot S.J."/>
        </authorList>
    </citation>
    <scope>NUCLEOTIDE SEQUENCE [LARGE SCALE GENOMIC DNA]</scope>
    <source>
        <strain evidence="11 12">AUSMDU00012717</strain>
    </source>
</reference>
<dbReference type="Proteomes" id="UP000503540">
    <property type="component" value="Chromosome"/>
</dbReference>
<dbReference type="InterPro" id="IPR036819">
    <property type="entry name" value="Subtilisin_inhibitor-like_sf"/>
</dbReference>
<dbReference type="InterPro" id="IPR023549">
    <property type="entry name" value="Subtilisin_inhibitor"/>
</dbReference>
<evidence type="ECO:0000256" key="5">
    <source>
        <dbReference type="ARBA" id="ARBA00022690"/>
    </source>
</evidence>
<comment type="similarity">
    <text evidence="2 8">Belongs to the protease inhibitor I16 (SSI) family.</text>
</comment>
<evidence type="ECO:0000256" key="8">
    <source>
        <dbReference type="RuleBase" id="RU003471"/>
    </source>
</evidence>
<proteinExistence type="inferred from homology"/>
<dbReference type="Pfam" id="PF00720">
    <property type="entry name" value="SSI"/>
    <property type="match status" value="1"/>
</dbReference>
<keyword evidence="12" id="KW-1185">Reference proteome</keyword>
<sequence>MSLGTRVTSAAVGALAALAPAAVPAHAQSAINGPSAITLTVGEGDSLATAANQRTAWLVCAPLVFGSHPKSGQACGELTEAGGDFDKLRGHGIRFCPFIYQPITVSAEGIWNGAQVSWQHTYPNKCVRMNTDDYVFDF</sequence>
<evidence type="ECO:0000256" key="2">
    <source>
        <dbReference type="ARBA" id="ARBA00010472"/>
    </source>
</evidence>
<dbReference type="SUPFAM" id="SSF55399">
    <property type="entry name" value="Subtilisin inhibitor"/>
    <property type="match status" value="1"/>
</dbReference>
<name>A0A6G9YRT5_9NOCA</name>
<dbReference type="Gene3D" id="3.30.350.10">
    <property type="entry name" value="Subtilisin inhibitor-like"/>
    <property type="match status" value="1"/>
</dbReference>
<keyword evidence="5 8" id="KW-0646">Protease inhibitor</keyword>
<protein>
    <submittedName>
        <fullName evidence="11">Protease inhibitor protein</fullName>
    </submittedName>
</protein>
<evidence type="ECO:0000256" key="3">
    <source>
        <dbReference type="ARBA" id="ARBA00011738"/>
    </source>
</evidence>
<dbReference type="PRINTS" id="PR00294">
    <property type="entry name" value="SSBTLNINHBTR"/>
</dbReference>
<comment type="subunit">
    <text evidence="3">Homodimer.</text>
</comment>
<dbReference type="GO" id="GO:0005576">
    <property type="term" value="C:extracellular region"/>
    <property type="evidence" value="ECO:0007669"/>
    <property type="project" value="UniProtKB-SubCell"/>
</dbReference>
<gene>
    <name evidence="11" type="ORF">F5544_40590</name>
</gene>
<dbReference type="GO" id="GO:0004867">
    <property type="term" value="F:serine-type endopeptidase inhibitor activity"/>
    <property type="evidence" value="ECO:0007669"/>
    <property type="project" value="UniProtKB-KW"/>
</dbReference>
<keyword evidence="9" id="KW-0732">Signal</keyword>
<evidence type="ECO:0000259" key="10">
    <source>
        <dbReference type="Pfam" id="PF00720"/>
    </source>
</evidence>
<keyword evidence="4" id="KW-0964">Secreted</keyword>
<keyword evidence="6 8" id="KW-0722">Serine protease inhibitor</keyword>
<feature type="domain" description="Subtilisin inhibitor" evidence="10">
    <location>
        <begin position="34"/>
        <end position="124"/>
    </location>
</feature>
<evidence type="ECO:0000256" key="6">
    <source>
        <dbReference type="ARBA" id="ARBA00022900"/>
    </source>
</evidence>
<evidence type="ECO:0000313" key="12">
    <source>
        <dbReference type="Proteomes" id="UP000503540"/>
    </source>
</evidence>
<feature type="chain" id="PRO_5026161912" evidence="9">
    <location>
        <begin position="28"/>
        <end position="138"/>
    </location>
</feature>
<feature type="signal peptide" evidence="9">
    <location>
        <begin position="1"/>
        <end position="27"/>
    </location>
</feature>
<evidence type="ECO:0000256" key="4">
    <source>
        <dbReference type="ARBA" id="ARBA00022525"/>
    </source>
</evidence>
<evidence type="ECO:0000313" key="11">
    <source>
        <dbReference type="EMBL" id="QIS15934.1"/>
    </source>
</evidence>
<dbReference type="InterPro" id="IPR000691">
    <property type="entry name" value="Prot_inh_I16_SSI"/>
</dbReference>
<comment type="subcellular location">
    <subcellularLocation>
        <location evidence="1">Secreted</location>
    </subcellularLocation>
</comment>
<evidence type="ECO:0000256" key="9">
    <source>
        <dbReference type="SAM" id="SignalP"/>
    </source>
</evidence>
<evidence type="ECO:0000256" key="7">
    <source>
        <dbReference type="ARBA" id="ARBA00023157"/>
    </source>
</evidence>
<dbReference type="RefSeq" id="WP_167478100.1">
    <property type="nucleotide sequence ID" value="NZ_CP046172.1"/>
</dbReference>
<dbReference type="KEGG" id="nah:F5544_40590"/>
<dbReference type="EMBL" id="CP046172">
    <property type="protein sequence ID" value="QIS15934.1"/>
    <property type="molecule type" value="Genomic_DNA"/>
</dbReference>
<dbReference type="AlphaFoldDB" id="A0A6G9YRT5"/>
<keyword evidence="7" id="KW-1015">Disulfide bond</keyword>
<evidence type="ECO:0000256" key="1">
    <source>
        <dbReference type="ARBA" id="ARBA00004613"/>
    </source>
</evidence>
<organism evidence="11 12">
    <name type="scientific">Nocardia arthritidis</name>
    <dbReference type="NCBI Taxonomy" id="228602"/>
    <lineage>
        <taxon>Bacteria</taxon>
        <taxon>Bacillati</taxon>
        <taxon>Actinomycetota</taxon>
        <taxon>Actinomycetes</taxon>
        <taxon>Mycobacteriales</taxon>
        <taxon>Nocardiaceae</taxon>
        <taxon>Nocardia</taxon>
    </lineage>
</organism>